<sequence precursor="true">MKRNTLLLIGLVTLVGTWLSSNRIVIGEPPFTTTAQSVPTQTGSLAKDASPTLRRSKPLIGISTLDKETYVRAVRDCGGIPVILSCADGSTALVGEYLELLDGLLMPGGDDIHSSEWGEELHPAANLITDERYTFEKALITAWLQETDKPLLGICLGCQWISVAHHGSLVQDIPTEFGGHPKYVNHMVSVERDSHLMRIFGEEQFEVNSLHHQSVRDPGQGMRIVAKSPDGIVEAIESTDPNRFVIGVQWHPEKLVPENKLQQKLIQAFIDAALEKKK</sequence>
<organism evidence="1 2">
    <name type="scientific">Neorhodopirellula pilleata</name>
    <dbReference type="NCBI Taxonomy" id="2714738"/>
    <lineage>
        <taxon>Bacteria</taxon>
        <taxon>Pseudomonadati</taxon>
        <taxon>Planctomycetota</taxon>
        <taxon>Planctomycetia</taxon>
        <taxon>Pirellulales</taxon>
        <taxon>Pirellulaceae</taxon>
        <taxon>Neorhodopirellula</taxon>
    </lineage>
</organism>
<dbReference type="RefSeq" id="WP_146575928.1">
    <property type="nucleotide sequence ID" value="NZ_SJPM01000001.1"/>
</dbReference>
<proteinExistence type="predicted"/>
<gene>
    <name evidence="1" type="ORF">Pla100_03180</name>
</gene>
<dbReference type="GO" id="GO:0016757">
    <property type="term" value="F:glycosyltransferase activity"/>
    <property type="evidence" value="ECO:0007669"/>
    <property type="project" value="UniProtKB-KW"/>
</dbReference>
<dbReference type="GO" id="GO:0005829">
    <property type="term" value="C:cytosol"/>
    <property type="evidence" value="ECO:0007669"/>
    <property type="project" value="TreeGrafter"/>
</dbReference>
<dbReference type="OrthoDB" id="9813383at2"/>
<keyword evidence="2" id="KW-1185">Reference proteome</keyword>
<dbReference type="InterPro" id="IPR011697">
    <property type="entry name" value="Peptidase_C26"/>
</dbReference>
<keyword evidence="1" id="KW-0315">Glutamine amidotransferase</keyword>
<comment type="caution">
    <text evidence="1">The sequence shown here is derived from an EMBL/GenBank/DDBJ whole genome shotgun (WGS) entry which is preliminary data.</text>
</comment>
<dbReference type="Gene3D" id="3.40.50.880">
    <property type="match status" value="1"/>
</dbReference>
<dbReference type="SUPFAM" id="SSF52317">
    <property type="entry name" value="Class I glutamine amidotransferase-like"/>
    <property type="match status" value="1"/>
</dbReference>
<dbReference type="InterPro" id="IPR044668">
    <property type="entry name" value="PuuD-like"/>
</dbReference>
<dbReference type="EC" id="2.4.2.-" evidence="1"/>
<keyword evidence="1" id="KW-0328">Glycosyltransferase</keyword>
<dbReference type="AlphaFoldDB" id="A0A5C6AV84"/>
<dbReference type="CDD" id="cd01745">
    <property type="entry name" value="GATase1_2"/>
    <property type="match status" value="1"/>
</dbReference>
<keyword evidence="1" id="KW-0808">Transferase</keyword>
<dbReference type="GO" id="GO:0033969">
    <property type="term" value="F:gamma-glutamyl-gamma-aminobutyrate hydrolase activity"/>
    <property type="evidence" value="ECO:0007669"/>
    <property type="project" value="TreeGrafter"/>
</dbReference>
<evidence type="ECO:0000313" key="1">
    <source>
        <dbReference type="EMBL" id="TWU03397.1"/>
    </source>
</evidence>
<accession>A0A5C6AV84</accession>
<evidence type="ECO:0000313" key="2">
    <source>
        <dbReference type="Proteomes" id="UP000316213"/>
    </source>
</evidence>
<reference evidence="1 2" key="1">
    <citation type="submission" date="2019-02" db="EMBL/GenBank/DDBJ databases">
        <title>Deep-cultivation of Planctomycetes and their phenomic and genomic characterization uncovers novel biology.</title>
        <authorList>
            <person name="Wiegand S."/>
            <person name="Jogler M."/>
            <person name="Boedeker C."/>
            <person name="Pinto D."/>
            <person name="Vollmers J."/>
            <person name="Rivas-Marin E."/>
            <person name="Kohn T."/>
            <person name="Peeters S.H."/>
            <person name="Heuer A."/>
            <person name="Rast P."/>
            <person name="Oberbeckmann S."/>
            <person name="Bunk B."/>
            <person name="Jeske O."/>
            <person name="Meyerdierks A."/>
            <person name="Storesund J.E."/>
            <person name="Kallscheuer N."/>
            <person name="Luecker S."/>
            <person name="Lage O.M."/>
            <person name="Pohl T."/>
            <person name="Merkel B.J."/>
            <person name="Hornburger P."/>
            <person name="Mueller R.-W."/>
            <person name="Bruemmer F."/>
            <person name="Labrenz M."/>
            <person name="Spormann A.M."/>
            <person name="Op Den Camp H."/>
            <person name="Overmann J."/>
            <person name="Amann R."/>
            <person name="Jetten M.S.M."/>
            <person name="Mascher T."/>
            <person name="Medema M.H."/>
            <person name="Devos D.P."/>
            <person name="Kaster A.-K."/>
            <person name="Ovreas L."/>
            <person name="Rohde M."/>
            <person name="Galperin M.Y."/>
            <person name="Jogler C."/>
        </authorList>
    </citation>
    <scope>NUCLEOTIDE SEQUENCE [LARGE SCALE GENOMIC DNA]</scope>
    <source>
        <strain evidence="1 2">Pla100</strain>
    </source>
</reference>
<dbReference type="EMBL" id="SJPM01000001">
    <property type="protein sequence ID" value="TWU03397.1"/>
    <property type="molecule type" value="Genomic_DNA"/>
</dbReference>
<dbReference type="Proteomes" id="UP000316213">
    <property type="component" value="Unassembled WGS sequence"/>
</dbReference>
<dbReference type="PANTHER" id="PTHR43235:SF1">
    <property type="entry name" value="GLUTAMINE AMIDOTRANSFERASE PB2B2.05-RELATED"/>
    <property type="match status" value="1"/>
</dbReference>
<dbReference type="PROSITE" id="PS51273">
    <property type="entry name" value="GATASE_TYPE_1"/>
    <property type="match status" value="1"/>
</dbReference>
<protein>
    <submittedName>
        <fullName evidence="1">Putative glutamine amidotransferase</fullName>
        <ecNumber evidence="1">2.4.2.-</ecNumber>
    </submittedName>
</protein>
<name>A0A5C6AV84_9BACT</name>
<dbReference type="Pfam" id="PF07722">
    <property type="entry name" value="Peptidase_C26"/>
    <property type="match status" value="1"/>
</dbReference>
<dbReference type="GO" id="GO:0006598">
    <property type="term" value="P:polyamine catabolic process"/>
    <property type="evidence" value="ECO:0007669"/>
    <property type="project" value="TreeGrafter"/>
</dbReference>
<dbReference type="InterPro" id="IPR029062">
    <property type="entry name" value="Class_I_gatase-like"/>
</dbReference>
<dbReference type="PANTHER" id="PTHR43235">
    <property type="entry name" value="GLUTAMINE AMIDOTRANSFERASE PB2B2.05-RELATED"/>
    <property type="match status" value="1"/>
</dbReference>